<protein>
    <submittedName>
        <fullName evidence="1">Uncharacterized protein</fullName>
    </submittedName>
</protein>
<sequence>MFECVFDQVPVAIQCRIQGAGVFAVYARWHLDLHALRSRLAHDRIAVVPLVRDQMLGFEVTDQFISFCTIRSGTLRCKDSERHTMRIHGQMELGVEPPFVRPMPSLPPGAPAALACALQ</sequence>
<dbReference type="Proteomes" id="UP000285123">
    <property type="component" value="Unassembled WGS sequence"/>
</dbReference>
<comment type="caution">
    <text evidence="1">The sequence shown here is derived from an EMBL/GenBank/DDBJ whole genome shotgun (WGS) entry which is preliminary data.</text>
</comment>
<accession>A0A423PTT0</accession>
<evidence type="ECO:0000313" key="2">
    <source>
        <dbReference type="Proteomes" id="UP000285123"/>
    </source>
</evidence>
<gene>
    <name evidence="1" type="ORF">SAHL_09635</name>
</gene>
<organism evidence="1 2">
    <name type="scientific">Salinisphaera orenii YIM 95161</name>
    <dbReference type="NCBI Taxonomy" id="1051139"/>
    <lineage>
        <taxon>Bacteria</taxon>
        <taxon>Pseudomonadati</taxon>
        <taxon>Pseudomonadota</taxon>
        <taxon>Gammaproteobacteria</taxon>
        <taxon>Salinisphaerales</taxon>
        <taxon>Salinisphaeraceae</taxon>
        <taxon>Salinisphaera</taxon>
    </lineage>
</organism>
<proteinExistence type="predicted"/>
<dbReference type="AlphaFoldDB" id="A0A423PTT0"/>
<name>A0A423PTT0_9GAMM</name>
<dbReference type="EMBL" id="AYKF01000083">
    <property type="protein sequence ID" value="ROO28994.1"/>
    <property type="molecule type" value="Genomic_DNA"/>
</dbReference>
<reference evidence="1 2" key="1">
    <citation type="submission" date="2013-10" db="EMBL/GenBank/DDBJ databases">
        <title>Salinisphaera halophila YIM 95161 Genome Sequencing.</title>
        <authorList>
            <person name="Lai Q."/>
            <person name="Li C."/>
            <person name="Shao Z."/>
        </authorList>
    </citation>
    <scope>NUCLEOTIDE SEQUENCE [LARGE SCALE GENOMIC DNA]</scope>
    <source>
        <strain evidence="1 2">YIM 95161</strain>
    </source>
</reference>
<evidence type="ECO:0000313" key="1">
    <source>
        <dbReference type="EMBL" id="ROO28994.1"/>
    </source>
</evidence>